<keyword evidence="3" id="KW-1185">Reference proteome</keyword>
<accession>A0A3S5AP05</accession>
<protein>
    <submittedName>
        <fullName evidence="2">Uncharacterized protein</fullName>
    </submittedName>
</protein>
<evidence type="ECO:0000313" key="3">
    <source>
        <dbReference type="Proteomes" id="UP000784294"/>
    </source>
</evidence>
<feature type="compositionally biased region" description="Basic and acidic residues" evidence="1">
    <location>
        <begin position="87"/>
        <end position="102"/>
    </location>
</feature>
<sequence>MPRLPSTRLPNSLTPASCRVLTRPGKSVRSEGRRDCFKWHLTARPEGLQYPPSPWPPMMDGQRPKDLSCRDQLSAGQGKACLGNKMDNVENRADDEQKATKL</sequence>
<organism evidence="2 3">
    <name type="scientific">Protopolystoma xenopodis</name>
    <dbReference type="NCBI Taxonomy" id="117903"/>
    <lineage>
        <taxon>Eukaryota</taxon>
        <taxon>Metazoa</taxon>
        <taxon>Spiralia</taxon>
        <taxon>Lophotrochozoa</taxon>
        <taxon>Platyhelminthes</taxon>
        <taxon>Monogenea</taxon>
        <taxon>Polyopisthocotylea</taxon>
        <taxon>Polystomatidea</taxon>
        <taxon>Polystomatidae</taxon>
        <taxon>Protopolystoma</taxon>
    </lineage>
</organism>
<gene>
    <name evidence="2" type="ORF">PXEA_LOCUS14871</name>
</gene>
<name>A0A3S5AP05_9PLAT</name>
<evidence type="ECO:0000256" key="1">
    <source>
        <dbReference type="SAM" id="MobiDB-lite"/>
    </source>
</evidence>
<proteinExistence type="predicted"/>
<dbReference type="AlphaFoldDB" id="A0A3S5AP05"/>
<evidence type="ECO:0000313" key="2">
    <source>
        <dbReference type="EMBL" id="VEL21431.1"/>
    </source>
</evidence>
<feature type="region of interest" description="Disordered" evidence="1">
    <location>
        <begin position="48"/>
        <end position="102"/>
    </location>
</feature>
<reference evidence="2" key="1">
    <citation type="submission" date="2018-11" db="EMBL/GenBank/DDBJ databases">
        <authorList>
            <consortium name="Pathogen Informatics"/>
        </authorList>
    </citation>
    <scope>NUCLEOTIDE SEQUENCE</scope>
</reference>
<dbReference type="EMBL" id="CAAALY010051306">
    <property type="protein sequence ID" value="VEL21431.1"/>
    <property type="molecule type" value="Genomic_DNA"/>
</dbReference>
<dbReference type="Proteomes" id="UP000784294">
    <property type="component" value="Unassembled WGS sequence"/>
</dbReference>
<comment type="caution">
    <text evidence="2">The sequence shown here is derived from an EMBL/GenBank/DDBJ whole genome shotgun (WGS) entry which is preliminary data.</text>
</comment>